<feature type="compositionally biased region" description="Basic residues" evidence="1">
    <location>
        <begin position="234"/>
        <end position="244"/>
    </location>
</feature>
<evidence type="ECO:0000313" key="3">
    <source>
        <dbReference type="Proteomes" id="UP001383192"/>
    </source>
</evidence>
<feature type="region of interest" description="Disordered" evidence="1">
    <location>
        <begin position="186"/>
        <end position="244"/>
    </location>
</feature>
<dbReference type="EMBL" id="JAYKXP010000017">
    <property type="protein sequence ID" value="KAK7049354.1"/>
    <property type="molecule type" value="Genomic_DNA"/>
</dbReference>
<accession>A0AAW0DCW0</accession>
<name>A0AAW0DCW0_9AGAR</name>
<feature type="compositionally biased region" description="Basic and acidic residues" evidence="1">
    <location>
        <begin position="117"/>
        <end position="143"/>
    </location>
</feature>
<protein>
    <submittedName>
        <fullName evidence="2">Uncharacterized protein</fullName>
    </submittedName>
</protein>
<sequence>MTSKTLSTGTLSLRFMQNARNKQAQGVQLEKANVEDDGQWEISKEIRDSWGVKAESNKSIDHDSSYLPFLFPSLPDPDASKTVASASSSAPTSTEDYLKPKGRRTFRKGQEVLEQVEDPKPAEDQAEGSESKTDADTRPDKMKKTASRLTMLSKAISEKSTSAGILKPGKAIAASLPSARLAIFESSEASSGSAPKAFMKPADVDDPNEHHIVDGARAKKKRTSDPDQQENPGPKRKKKKKAVE</sequence>
<dbReference type="Proteomes" id="UP001383192">
    <property type="component" value="Unassembled WGS sequence"/>
</dbReference>
<comment type="caution">
    <text evidence="2">The sequence shown here is derived from an EMBL/GenBank/DDBJ whole genome shotgun (WGS) entry which is preliminary data.</text>
</comment>
<gene>
    <name evidence="2" type="ORF">VNI00_005955</name>
</gene>
<reference evidence="2 3" key="1">
    <citation type="submission" date="2024-01" db="EMBL/GenBank/DDBJ databases">
        <title>A draft genome for a cacao thread blight-causing isolate of Paramarasmius palmivorus.</title>
        <authorList>
            <person name="Baruah I.K."/>
            <person name="Bukari Y."/>
            <person name="Amoako-Attah I."/>
            <person name="Meinhardt L.W."/>
            <person name="Bailey B.A."/>
            <person name="Cohen S.P."/>
        </authorList>
    </citation>
    <scope>NUCLEOTIDE SEQUENCE [LARGE SCALE GENOMIC DNA]</scope>
    <source>
        <strain evidence="2 3">GH-12</strain>
    </source>
</reference>
<evidence type="ECO:0000256" key="1">
    <source>
        <dbReference type="SAM" id="MobiDB-lite"/>
    </source>
</evidence>
<evidence type="ECO:0000313" key="2">
    <source>
        <dbReference type="EMBL" id="KAK7049354.1"/>
    </source>
</evidence>
<feature type="compositionally biased region" description="Low complexity" evidence="1">
    <location>
        <begin position="77"/>
        <end position="94"/>
    </location>
</feature>
<proteinExistence type="predicted"/>
<dbReference type="AlphaFoldDB" id="A0AAW0DCW0"/>
<feature type="compositionally biased region" description="Basic and acidic residues" evidence="1">
    <location>
        <begin position="207"/>
        <end position="217"/>
    </location>
</feature>
<organism evidence="2 3">
    <name type="scientific">Paramarasmius palmivorus</name>
    <dbReference type="NCBI Taxonomy" id="297713"/>
    <lineage>
        <taxon>Eukaryota</taxon>
        <taxon>Fungi</taxon>
        <taxon>Dikarya</taxon>
        <taxon>Basidiomycota</taxon>
        <taxon>Agaricomycotina</taxon>
        <taxon>Agaricomycetes</taxon>
        <taxon>Agaricomycetidae</taxon>
        <taxon>Agaricales</taxon>
        <taxon>Marasmiineae</taxon>
        <taxon>Marasmiaceae</taxon>
        <taxon>Paramarasmius</taxon>
    </lineage>
</organism>
<keyword evidence="3" id="KW-1185">Reference proteome</keyword>
<feature type="region of interest" description="Disordered" evidence="1">
    <location>
        <begin position="77"/>
        <end position="153"/>
    </location>
</feature>